<keyword evidence="7 9" id="KW-0333">Golgi apparatus</keyword>
<keyword evidence="4" id="KW-0812">Transmembrane</keyword>
<dbReference type="InterPro" id="IPR051227">
    <property type="entry name" value="CS_glycosyltransferase"/>
</dbReference>
<dbReference type="PANTHER" id="PTHR12369:SF11">
    <property type="entry name" value="HEXOSYLTRANSFERASE"/>
    <property type="match status" value="1"/>
</dbReference>
<accession>A0ABN7SXZ2</accession>
<reference evidence="10 11" key="1">
    <citation type="submission" date="2021-04" db="EMBL/GenBank/DDBJ databases">
        <authorList>
            <person name="Bliznina A."/>
        </authorList>
    </citation>
    <scope>NUCLEOTIDE SEQUENCE [LARGE SCALE GENOMIC DNA]</scope>
</reference>
<keyword evidence="11" id="KW-1185">Reference proteome</keyword>
<sequence>MKRKSLLDFLIALAIGFLIGDVLQAYLKQKRCLPELIRARLESKAKLRFQPSNFDLQEAPEVDFGISNSQSSSEENNFDRIRQEIGGKRKKRVFIAIHSTPDYLLTRGQAIKDTWLQEIDPRIATVRFISSPVPGFPTLTLPGVDDYAYPPQKKSFKLYAYFNSIADDYDWFIRVDDDLHLQFDLLIQFLNKINPDEPHYIGGTGFGRNADDYIPHGTAFCMGGSGVIFSHKLIRNLRPYLTTCIKNLMTEHEDVEVGRCIWTHLNMDCTKSYETNAILHQNWKKHVAPGEIGYKNDIDAELDLDDKILRSAITLHAVKNPSSQISVRMRILRHRGELMFNRTQELQKMIKSSHGRMKEQMNGCIWDYVKNIDTKYTTSLFSLDPIPQLKLVEPFLTAIRQLKYVKKDMTLNHMLYQCVTSDMKAYLRSFYELSRWHLTMFSQKISSSSFFREPTPLKIDLEKKAQRSVTLIVPLFGRMDNFKRFLGVFKTLTETDDDLNLIVSLSGTPEERFSLIDVIQSILPTTSYQRAVKVITCNIPFKKADCLQKGIDLLKGEDLFFVYDVDLIIDQEVTETNGFWRTWGVGPVAMTKKTYDSSDRYNQTISGWGNEDTELYENFITKKIKFSRSRDAGIFHPWHAKNCEGLPKETTQYSACVKVNLEHRMNLKKMGDIHLKNSNKFLEFLETDQMIVSPPMPINRKKAVLLLTFGKSGDDFIGEIFNSHEEAFYIHEPLHPLYKLGFKSSSVIPRLNLLGNQLSCNFEDQYDQRLSWAKYSQDITADQKLDQHGNFPFRSKHRKLCAPPFCHLDLSDDLKKCESVCPPANVEQLKSSCEPLVTVAKVIRFVEIEKIKSMAVRMNLDLKIMFLTRDPRGILESRLTKTTGNFGPLVATDDKINSMDFVCKHTEKILSQIQNDPWLSSRSHIIRYEDFVMNRGIETTQILRHSGLGSDSKSSSNSAVAKIQQMCESPMRRLGYLPVTFRPTSTELGGNDNIDSFSFEGNTYLV</sequence>
<name>A0ABN7SXZ2_OIKDI</name>
<dbReference type="InterPro" id="IPR008428">
    <property type="entry name" value="Chond_GalNAc"/>
</dbReference>
<dbReference type="InterPro" id="IPR027417">
    <property type="entry name" value="P-loop_NTPase"/>
</dbReference>
<evidence type="ECO:0000256" key="6">
    <source>
        <dbReference type="ARBA" id="ARBA00022989"/>
    </source>
</evidence>
<comment type="subcellular location">
    <subcellularLocation>
        <location evidence="1 9">Golgi apparatus</location>
        <location evidence="1 9">Golgi stack membrane</location>
        <topology evidence="1 9">Single-pass type II membrane protein</topology>
    </subcellularLocation>
</comment>
<evidence type="ECO:0000256" key="3">
    <source>
        <dbReference type="ARBA" id="ARBA00022679"/>
    </source>
</evidence>
<dbReference type="Pfam" id="PF05679">
    <property type="entry name" value="CHGN"/>
    <property type="match status" value="2"/>
</dbReference>
<evidence type="ECO:0000256" key="9">
    <source>
        <dbReference type="RuleBase" id="RU364016"/>
    </source>
</evidence>
<evidence type="ECO:0000313" key="11">
    <source>
        <dbReference type="Proteomes" id="UP001158576"/>
    </source>
</evidence>
<proteinExistence type="inferred from homology"/>
<evidence type="ECO:0000256" key="8">
    <source>
        <dbReference type="ARBA" id="ARBA00023136"/>
    </source>
</evidence>
<dbReference type="EMBL" id="OU015567">
    <property type="protein sequence ID" value="CAG5110184.1"/>
    <property type="molecule type" value="Genomic_DNA"/>
</dbReference>
<evidence type="ECO:0000256" key="5">
    <source>
        <dbReference type="ARBA" id="ARBA00022968"/>
    </source>
</evidence>
<dbReference type="InterPro" id="IPR029044">
    <property type="entry name" value="Nucleotide-diphossugar_trans"/>
</dbReference>
<dbReference type="Gene3D" id="3.90.550.10">
    <property type="entry name" value="Spore Coat Polysaccharide Biosynthesis Protein SpsA, Chain A"/>
    <property type="match status" value="1"/>
</dbReference>
<keyword evidence="5 9" id="KW-0735">Signal-anchor</keyword>
<evidence type="ECO:0000256" key="4">
    <source>
        <dbReference type="ARBA" id="ARBA00022692"/>
    </source>
</evidence>
<dbReference type="PANTHER" id="PTHR12369">
    <property type="entry name" value="CHONDROITIN SYNTHASE"/>
    <property type="match status" value="1"/>
</dbReference>
<keyword evidence="3 9" id="KW-0808">Transferase</keyword>
<organism evidence="10 11">
    <name type="scientific">Oikopleura dioica</name>
    <name type="common">Tunicate</name>
    <dbReference type="NCBI Taxonomy" id="34765"/>
    <lineage>
        <taxon>Eukaryota</taxon>
        <taxon>Metazoa</taxon>
        <taxon>Chordata</taxon>
        <taxon>Tunicata</taxon>
        <taxon>Appendicularia</taxon>
        <taxon>Copelata</taxon>
        <taxon>Oikopleuridae</taxon>
        <taxon>Oikopleura</taxon>
    </lineage>
</organism>
<evidence type="ECO:0000313" key="10">
    <source>
        <dbReference type="EMBL" id="CAG5110184.1"/>
    </source>
</evidence>
<evidence type="ECO:0000256" key="1">
    <source>
        <dbReference type="ARBA" id="ARBA00004447"/>
    </source>
</evidence>
<dbReference type="SUPFAM" id="SSF53448">
    <property type="entry name" value="Nucleotide-diphospho-sugar transferases"/>
    <property type="match status" value="2"/>
</dbReference>
<dbReference type="EC" id="2.4.1.-" evidence="9"/>
<keyword evidence="6" id="KW-1133">Transmembrane helix</keyword>
<keyword evidence="8" id="KW-0472">Membrane</keyword>
<dbReference type="Proteomes" id="UP001158576">
    <property type="component" value="Chromosome 2"/>
</dbReference>
<protein>
    <recommendedName>
        <fullName evidence="9">Hexosyltransferase</fullName>
        <ecNumber evidence="9">2.4.1.-</ecNumber>
    </recommendedName>
</protein>
<evidence type="ECO:0000256" key="2">
    <source>
        <dbReference type="ARBA" id="ARBA00009239"/>
    </source>
</evidence>
<gene>
    <name evidence="10" type="ORF">OKIOD_LOCUS13376</name>
</gene>
<dbReference type="Gene3D" id="3.40.50.300">
    <property type="entry name" value="P-loop containing nucleotide triphosphate hydrolases"/>
    <property type="match status" value="1"/>
</dbReference>
<evidence type="ECO:0000256" key="7">
    <source>
        <dbReference type="ARBA" id="ARBA00023034"/>
    </source>
</evidence>
<dbReference type="SUPFAM" id="SSF52540">
    <property type="entry name" value="P-loop containing nucleoside triphosphate hydrolases"/>
    <property type="match status" value="1"/>
</dbReference>
<comment type="similarity">
    <text evidence="2 9">Belongs to the chondroitin N-acetylgalactosaminyltransferase family.</text>
</comment>
<dbReference type="Gene3D" id="3.90.550.50">
    <property type="match status" value="1"/>
</dbReference>